<evidence type="ECO:0000313" key="3">
    <source>
        <dbReference type="EMBL" id="GLG06335.1"/>
    </source>
</evidence>
<sequence length="670" mass="74853">MTSAKCFINWVKEAGRGHLVAALGWGTLILYGVLAVTRLSFDTENTFFGIGGTALDLRWICMGLGLLTAFIEFFYLFHQKQQDFYYSLPVSRETIFWSRYVHGLFNVIVPLMFIMAVCGIYQAAIDLQFGVYAGSYTLKSIFVYAVSFLIFYHIGILCAVICGNIISAVVVCAVMILYFPILTGNICPALSRNYFVTYYKNPFLEWLYTVLSPERLTADLTGMSVFEKPFVLTFTPEISSVAAAVLWIVVLFGFIVLAQRKRKTERTGRIFTLAPAEQTVQILVSFLAGLWMCSFLSDFLDPASVGIGSIIGCTVGGVVIALAVHLLLEYAVQGTEVKFFRRKWQLVLSAAAVIVAGLAFPAGASAYDTLFPENAESIGISIDGIGMDCSTYAEVSGNQEKYETAAQLRRYQLKGEGRTAVLTWLQEIIREDIGESSMADSSCTRAKVCYYMPDGGTHYRSYPLTREQVEMFASVYETDEYKRIAYPAVKLEDVSEDRFTWEDSVRGTALQITGDQKEALLDAYRQDVSELKMEQLGEELPCGYTRIRSSSDGSITNMFVYPFFELTCDLLKEYGIDTEKRLADYKVDSIEVLDSYPVSSANGPVSGGMYTLHYEKEDEVEAFSQNLIPEELDIQPLLYPLDHSAEIEALVVDEETNSILHVSCAQKRSE</sequence>
<dbReference type="AlphaFoldDB" id="A0A9W6CBW0"/>
<dbReference type="EMBL" id="BSBO01000069">
    <property type="protein sequence ID" value="GLG06335.1"/>
    <property type="molecule type" value="Genomic_DNA"/>
</dbReference>
<feature type="transmembrane region" description="Helical" evidence="1">
    <location>
        <begin position="57"/>
        <end position="78"/>
    </location>
</feature>
<feature type="transmembrane region" description="Helical" evidence="1">
    <location>
        <begin position="279"/>
        <end position="297"/>
    </location>
</feature>
<name>A0A9W6CBW0_9FIRM</name>
<reference evidence="3 4" key="1">
    <citation type="journal article" date="2023" name="Int. J. Syst. Evol. Microbiol.">
        <title>Sellimonas catena sp. nov., isolated from human faeces.</title>
        <authorList>
            <person name="Hisatomi A."/>
            <person name="Ohkuma M."/>
            <person name="Sakamoto M."/>
        </authorList>
    </citation>
    <scope>NUCLEOTIDE SEQUENCE [LARGE SCALE GENOMIC DNA]</scope>
    <source>
        <strain evidence="3 4">12EGH17</strain>
    </source>
</reference>
<dbReference type="Pfam" id="PF20047">
    <property type="entry name" value="DUF6449"/>
    <property type="match status" value="1"/>
</dbReference>
<feature type="domain" description="DUF6449" evidence="2">
    <location>
        <begin position="450"/>
        <end position="548"/>
    </location>
</feature>
<organism evidence="3 4">
    <name type="scientific">Sellimonas catena</name>
    <dbReference type="NCBI Taxonomy" id="2994035"/>
    <lineage>
        <taxon>Bacteria</taxon>
        <taxon>Bacillati</taxon>
        <taxon>Bacillota</taxon>
        <taxon>Clostridia</taxon>
        <taxon>Lachnospirales</taxon>
        <taxon>Lachnospiraceae</taxon>
        <taxon>Sellimonas</taxon>
    </lineage>
</organism>
<keyword evidence="1" id="KW-1133">Transmembrane helix</keyword>
<feature type="transmembrane region" description="Helical" evidence="1">
    <location>
        <begin position="303"/>
        <end position="332"/>
    </location>
</feature>
<feature type="transmembrane region" description="Helical" evidence="1">
    <location>
        <begin position="142"/>
        <end position="162"/>
    </location>
</feature>
<accession>A0A9W6CBW0</accession>
<keyword evidence="1" id="KW-0812">Transmembrane</keyword>
<keyword evidence="1" id="KW-0472">Membrane</keyword>
<protein>
    <recommendedName>
        <fullName evidence="2">DUF6449 domain-containing protein</fullName>
    </recommendedName>
</protein>
<feature type="transmembrane region" description="Helical" evidence="1">
    <location>
        <begin position="169"/>
        <end position="191"/>
    </location>
</feature>
<gene>
    <name evidence="3" type="ORF">Selli1_35090</name>
</gene>
<dbReference type="InterPro" id="IPR045611">
    <property type="entry name" value="DUF6449"/>
</dbReference>
<evidence type="ECO:0000256" key="1">
    <source>
        <dbReference type="SAM" id="Phobius"/>
    </source>
</evidence>
<keyword evidence="4" id="KW-1185">Reference proteome</keyword>
<comment type="caution">
    <text evidence="3">The sequence shown here is derived from an EMBL/GenBank/DDBJ whole genome shotgun (WGS) entry which is preliminary data.</text>
</comment>
<feature type="transmembrane region" description="Helical" evidence="1">
    <location>
        <begin position="20"/>
        <end position="37"/>
    </location>
</feature>
<dbReference type="Proteomes" id="UP001145145">
    <property type="component" value="Unassembled WGS sequence"/>
</dbReference>
<evidence type="ECO:0000313" key="4">
    <source>
        <dbReference type="Proteomes" id="UP001145145"/>
    </source>
</evidence>
<proteinExistence type="predicted"/>
<feature type="transmembrane region" description="Helical" evidence="1">
    <location>
        <begin position="344"/>
        <end position="364"/>
    </location>
</feature>
<evidence type="ECO:0000259" key="2">
    <source>
        <dbReference type="Pfam" id="PF20047"/>
    </source>
</evidence>
<feature type="transmembrane region" description="Helical" evidence="1">
    <location>
        <begin position="99"/>
        <end position="122"/>
    </location>
</feature>
<dbReference type="RefSeq" id="WP_281874417.1">
    <property type="nucleotide sequence ID" value="NZ_BSBO01000069.1"/>
</dbReference>
<feature type="transmembrane region" description="Helical" evidence="1">
    <location>
        <begin position="238"/>
        <end position="258"/>
    </location>
</feature>